<sequence length="129" mass="14586">NNGSVSIYERLSNNDEKKLLSATYGTHRNRGPTAFPSVRDYLTMMKKINVSHLFYGQEHGSYSVSICERLSNNDENNYCQQLMVRTVTEALLAFPSVSDYLTMMKKLLSTTYGTDRTVGPTTFPSVRTI</sequence>
<accession>A0AAV4QIU3</accession>
<proteinExistence type="predicted"/>
<organism evidence="1 2">
    <name type="scientific">Caerostris darwini</name>
    <dbReference type="NCBI Taxonomy" id="1538125"/>
    <lineage>
        <taxon>Eukaryota</taxon>
        <taxon>Metazoa</taxon>
        <taxon>Ecdysozoa</taxon>
        <taxon>Arthropoda</taxon>
        <taxon>Chelicerata</taxon>
        <taxon>Arachnida</taxon>
        <taxon>Araneae</taxon>
        <taxon>Araneomorphae</taxon>
        <taxon>Entelegynae</taxon>
        <taxon>Araneoidea</taxon>
        <taxon>Araneidae</taxon>
        <taxon>Caerostris</taxon>
    </lineage>
</organism>
<protein>
    <submittedName>
        <fullName evidence="1">Uncharacterized protein</fullName>
    </submittedName>
</protein>
<evidence type="ECO:0000313" key="1">
    <source>
        <dbReference type="EMBL" id="GIY09244.1"/>
    </source>
</evidence>
<evidence type="ECO:0000313" key="2">
    <source>
        <dbReference type="Proteomes" id="UP001054837"/>
    </source>
</evidence>
<comment type="caution">
    <text evidence="1">The sequence shown here is derived from an EMBL/GenBank/DDBJ whole genome shotgun (WGS) entry which is preliminary data.</text>
</comment>
<reference evidence="1 2" key="1">
    <citation type="submission" date="2021-06" db="EMBL/GenBank/DDBJ databases">
        <title>Caerostris darwini draft genome.</title>
        <authorList>
            <person name="Kono N."/>
            <person name="Arakawa K."/>
        </authorList>
    </citation>
    <scope>NUCLEOTIDE SEQUENCE [LARGE SCALE GENOMIC DNA]</scope>
</reference>
<dbReference type="Proteomes" id="UP001054837">
    <property type="component" value="Unassembled WGS sequence"/>
</dbReference>
<name>A0AAV4QIU3_9ARAC</name>
<keyword evidence="2" id="KW-1185">Reference proteome</keyword>
<feature type="non-terminal residue" evidence="1">
    <location>
        <position position="1"/>
    </location>
</feature>
<dbReference type="AlphaFoldDB" id="A0AAV4QIU3"/>
<gene>
    <name evidence="1" type="ORF">CDAR_199431</name>
</gene>
<dbReference type="EMBL" id="BPLQ01004591">
    <property type="protein sequence ID" value="GIY09244.1"/>
    <property type="molecule type" value="Genomic_DNA"/>
</dbReference>